<keyword evidence="6" id="KW-0503">Monooxygenase</keyword>
<keyword evidence="3 5" id="KW-0479">Metal-binding</keyword>
<dbReference type="OrthoDB" id="3934656at2759"/>
<evidence type="ECO:0000313" key="8">
    <source>
        <dbReference type="Proteomes" id="UP000316270"/>
    </source>
</evidence>
<dbReference type="GO" id="GO:0020037">
    <property type="term" value="F:heme binding"/>
    <property type="evidence" value="ECO:0007669"/>
    <property type="project" value="InterPro"/>
</dbReference>
<dbReference type="InterPro" id="IPR001128">
    <property type="entry name" value="Cyt_P450"/>
</dbReference>
<evidence type="ECO:0000256" key="2">
    <source>
        <dbReference type="ARBA" id="ARBA00010617"/>
    </source>
</evidence>
<dbReference type="PRINTS" id="PR00385">
    <property type="entry name" value="P450"/>
</dbReference>
<dbReference type="PROSITE" id="PS00086">
    <property type="entry name" value="CYTOCHROME_P450"/>
    <property type="match status" value="1"/>
</dbReference>
<evidence type="ECO:0000256" key="6">
    <source>
        <dbReference type="RuleBase" id="RU000461"/>
    </source>
</evidence>
<dbReference type="GO" id="GO:0016705">
    <property type="term" value="F:oxidoreductase activity, acting on paired donors, with incorporation or reduction of molecular oxygen"/>
    <property type="evidence" value="ECO:0007669"/>
    <property type="project" value="InterPro"/>
</dbReference>
<dbReference type="GO" id="GO:0004497">
    <property type="term" value="F:monooxygenase activity"/>
    <property type="evidence" value="ECO:0007669"/>
    <property type="project" value="UniProtKB-KW"/>
</dbReference>
<dbReference type="Proteomes" id="UP000316270">
    <property type="component" value="Chromosome 6"/>
</dbReference>
<dbReference type="Gene3D" id="1.10.630.10">
    <property type="entry name" value="Cytochrome P450"/>
    <property type="match status" value="1"/>
</dbReference>
<evidence type="ECO:0000256" key="4">
    <source>
        <dbReference type="ARBA" id="ARBA00023004"/>
    </source>
</evidence>
<evidence type="ECO:0000313" key="7">
    <source>
        <dbReference type="EMBL" id="QDS71494.1"/>
    </source>
</evidence>
<comment type="similarity">
    <text evidence="2 6">Belongs to the cytochrome P450 family.</text>
</comment>
<keyword evidence="6" id="KW-0560">Oxidoreductase</keyword>
<sequence>MLGYIIAILCVVALVLRPIYHSFKPGIRELPGPWLAKYTDLLRVYWSWKGDPWVTYRRLQKQYGNAVRVAPNVVLLSEQGQFDKILGFKEDFAKSDAMKVWTPIQNGKPVGSLASTQDRKLHANLRRPVASTFSMSTAITFEAGIDDTINYFLTRLDEEFMRGSNVGRSCDIDNWVQYFAFDVVGEFTLSSRIGFLEHGHDVDGMLHDLNKEFAYRGWAQNMPILDQLLKKNPIYVYLKSPTNKFILKARSLITQRLAQEKKTGRPDFMDRFLEAQKQHPEVVTNEVLGGYVATTFFAGSDTTAICARAILYYTLRTPGVLAKIRRELDESGTTYPVPFKIAQNLPYLDATIREAMRMHFIGSILLERVVPASGYTLPNGTKLSPGTVIGMTPWTLNFDEQIWGPDPDSFVPERWLQGDEEGKEAFEKRLAVMKHNDFSFSYGPRVCLGRHIAALEIWKLAPTMLGLLDVSLTPPPAPPLFLGRVWFENLG</sequence>
<dbReference type="InterPro" id="IPR002401">
    <property type="entry name" value="Cyt_P450_E_grp-I"/>
</dbReference>
<dbReference type="Pfam" id="PF00067">
    <property type="entry name" value="p450"/>
    <property type="match status" value="1"/>
</dbReference>
<keyword evidence="5 6" id="KW-0349">Heme</keyword>
<dbReference type="PANTHER" id="PTHR24305:SF232">
    <property type="entry name" value="P450, PUTATIVE (EUROFUNG)-RELATED"/>
    <property type="match status" value="1"/>
</dbReference>
<dbReference type="AlphaFoldDB" id="A0A517L785"/>
<evidence type="ECO:0000256" key="1">
    <source>
        <dbReference type="ARBA" id="ARBA00001971"/>
    </source>
</evidence>
<dbReference type="SUPFAM" id="SSF48264">
    <property type="entry name" value="Cytochrome P450"/>
    <property type="match status" value="1"/>
</dbReference>
<comment type="cofactor">
    <cofactor evidence="1 5">
        <name>heme</name>
        <dbReference type="ChEBI" id="CHEBI:30413"/>
    </cofactor>
</comment>
<dbReference type="EMBL" id="CP042190">
    <property type="protein sequence ID" value="QDS71494.1"/>
    <property type="molecule type" value="Genomic_DNA"/>
</dbReference>
<evidence type="ECO:0000256" key="5">
    <source>
        <dbReference type="PIRSR" id="PIRSR602401-1"/>
    </source>
</evidence>
<protein>
    <submittedName>
        <fullName evidence="7">Uncharacterized protein</fullName>
    </submittedName>
</protein>
<dbReference type="PRINTS" id="PR00463">
    <property type="entry name" value="EP450I"/>
</dbReference>
<evidence type="ECO:0000256" key="3">
    <source>
        <dbReference type="ARBA" id="ARBA00022723"/>
    </source>
</evidence>
<dbReference type="InterPro" id="IPR017972">
    <property type="entry name" value="Cyt_P450_CS"/>
</dbReference>
<dbReference type="InterPro" id="IPR036396">
    <property type="entry name" value="Cyt_P450_sf"/>
</dbReference>
<dbReference type="PANTHER" id="PTHR24305">
    <property type="entry name" value="CYTOCHROME P450"/>
    <property type="match status" value="1"/>
</dbReference>
<dbReference type="GO" id="GO:0005506">
    <property type="term" value="F:iron ion binding"/>
    <property type="evidence" value="ECO:0007669"/>
    <property type="project" value="InterPro"/>
</dbReference>
<proteinExistence type="inferred from homology"/>
<reference evidence="7 8" key="1">
    <citation type="submission" date="2019-07" db="EMBL/GenBank/DDBJ databases">
        <title>Finished genome of Venturia effusa.</title>
        <authorList>
            <person name="Young C.A."/>
            <person name="Cox M.P."/>
            <person name="Ganley A.R.D."/>
            <person name="David W.J."/>
        </authorList>
    </citation>
    <scope>NUCLEOTIDE SEQUENCE [LARGE SCALE GENOMIC DNA]</scope>
    <source>
        <strain evidence="8">albino</strain>
    </source>
</reference>
<dbReference type="STRING" id="50376.A0A517L785"/>
<name>A0A517L785_9PEZI</name>
<dbReference type="CDD" id="cd11060">
    <property type="entry name" value="CYP57A1-like"/>
    <property type="match status" value="1"/>
</dbReference>
<accession>A0A517L785</accession>
<dbReference type="InterPro" id="IPR050121">
    <property type="entry name" value="Cytochrome_P450_monoxygenase"/>
</dbReference>
<organism evidence="7 8">
    <name type="scientific">Venturia effusa</name>
    <dbReference type="NCBI Taxonomy" id="50376"/>
    <lineage>
        <taxon>Eukaryota</taxon>
        <taxon>Fungi</taxon>
        <taxon>Dikarya</taxon>
        <taxon>Ascomycota</taxon>
        <taxon>Pezizomycotina</taxon>
        <taxon>Dothideomycetes</taxon>
        <taxon>Pleosporomycetidae</taxon>
        <taxon>Venturiales</taxon>
        <taxon>Venturiaceae</taxon>
        <taxon>Venturia</taxon>
    </lineage>
</organism>
<keyword evidence="4 5" id="KW-0408">Iron</keyword>
<feature type="binding site" description="axial binding residue" evidence="5">
    <location>
        <position position="447"/>
    </location>
    <ligand>
        <name>heme</name>
        <dbReference type="ChEBI" id="CHEBI:30413"/>
    </ligand>
    <ligandPart>
        <name>Fe</name>
        <dbReference type="ChEBI" id="CHEBI:18248"/>
    </ligandPart>
</feature>
<gene>
    <name evidence="7" type="ORF">FKW77_004574</name>
</gene>
<keyword evidence="8" id="KW-1185">Reference proteome</keyword>